<feature type="region of interest" description="Disordered" evidence="1">
    <location>
        <begin position="305"/>
        <end position="363"/>
    </location>
</feature>
<keyword evidence="3" id="KW-1185">Reference proteome</keyword>
<feature type="compositionally biased region" description="Basic and acidic residues" evidence="1">
    <location>
        <begin position="344"/>
        <end position="363"/>
    </location>
</feature>
<reference evidence="3" key="2">
    <citation type="submission" date="2015-01" db="EMBL/GenBank/DDBJ databases">
        <title>Evolutionary Origins and Diversification of the Mycorrhizal Mutualists.</title>
        <authorList>
            <consortium name="DOE Joint Genome Institute"/>
            <consortium name="Mycorrhizal Genomics Consortium"/>
            <person name="Kohler A."/>
            <person name="Kuo A."/>
            <person name="Nagy L.G."/>
            <person name="Floudas D."/>
            <person name="Copeland A."/>
            <person name="Barry K.W."/>
            <person name="Cichocki N."/>
            <person name="Veneault-Fourrey C."/>
            <person name="LaButti K."/>
            <person name="Lindquist E.A."/>
            <person name="Lipzen A."/>
            <person name="Lundell T."/>
            <person name="Morin E."/>
            <person name="Murat C."/>
            <person name="Riley R."/>
            <person name="Ohm R."/>
            <person name="Sun H."/>
            <person name="Tunlid A."/>
            <person name="Henrissat B."/>
            <person name="Grigoriev I.V."/>
            <person name="Hibbett D.S."/>
            <person name="Martin F."/>
        </authorList>
    </citation>
    <scope>NUCLEOTIDE SEQUENCE [LARGE SCALE GENOMIC DNA]</scope>
    <source>
        <strain evidence="3">h7</strain>
    </source>
</reference>
<dbReference type="EMBL" id="KN831773">
    <property type="protein sequence ID" value="KIM44511.1"/>
    <property type="molecule type" value="Genomic_DNA"/>
</dbReference>
<name>A0A0C3CL50_HEBCY</name>
<accession>A0A0C3CL50</accession>
<evidence type="ECO:0000313" key="2">
    <source>
        <dbReference type="EMBL" id="KIM44511.1"/>
    </source>
</evidence>
<protein>
    <submittedName>
        <fullName evidence="2">Uncharacterized protein</fullName>
    </submittedName>
</protein>
<organism evidence="2 3">
    <name type="scientific">Hebeloma cylindrosporum</name>
    <dbReference type="NCBI Taxonomy" id="76867"/>
    <lineage>
        <taxon>Eukaryota</taxon>
        <taxon>Fungi</taxon>
        <taxon>Dikarya</taxon>
        <taxon>Basidiomycota</taxon>
        <taxon>Agaricomycotina</taxon>
        <taxon>Agaricomycetes</taxon>
        <taxon>Agaricomycetidae</taxon>
        <taxon>Agaricales</taxon>
        <taxon>Agaricineae</taxon>
        <taxon>Hymenogastraceae</taxon>
        <taxon>Hebeloma</taxon>
    </lineage>
</organism>
<gene>
    <name evidence="2" type="ORF">M413DRAFT_66950</name>
</gene>
<proteinExistence type="predicted"/>
<dbReference type="AlphaFoldDB" id="A0A0C3CL50"/>
<dbReference type="Proteomes" id="UP000053424">
    <property type="component" value="Unassembled WGS sequence"/>
</dbReference>
<dbReference type="OrthoDB" id="3357341at2759"/>
<evidence type="ECO:0000256" key="1">
    <source>
        <dbReference type="SAM" id="MobiDB-lite"/>
    </source>
</evidence>
<evidence type="ECO:0000313" key="3">
    <source>
        <dbReference type="Proteomes" id="UP000053424"/>
    </source>
</evidence>
<sequence>MSLDKNLFTLLFTPHKDNQNVIDLVDPSGTVHYRKQRVPGSEYKIEVYDPMSESLLATATAPSPSNKVKTIELCNPTSVVEIKYTGTLTFRWSFKWEEHEFEWKREECYMIRKPDPPVIIAVTKETTGRLKTTSVQILDYNLNRFDIDDRKGLEIVLLTALLTFQDANEAYHSPEAGSSSTNPLNRASSAMLGSKSPSAETPPAPPPKPAPKTGIDRIAEMQAIKGEYNEIIVNAEGNIQEYAEYCNRLLQDDAMLFITVKSSEAEQVPKVLQVVEETKRIRYKAGLSEDEELHQYVLYDTQEGKKGPKRINLDDDPKNKYAPPKNLTVHLSKISMPELQPKGHLKDKNQKDPKKKEDKKGWW</sequence>
<feature type="compositionally biased region" description="Pro residues" evidence="1">
    <location>
        <begin position="200"/>
        <end position="210"/>
    </location>
</feature>
<feature type="compositionally biased region" description="Basic and acidic residues" evidence="1">
    <location>
        <begin position="305"/>
        <end position="319"/>
    </location>
</feature>
<dbReference type="STRING" id="686832.A0A0C3CL50"/>
<feature type="region of interest" description="Disordered" evidence="1">
    <location>
        <begin position="172"/>
        <end position="214"/>
    </location>
</feature>
<feature type="compositionally biased region" description="Polar residues" evidence="1">
    <location>
        <begin position="176"/>
        <end position="188"/>
    </location>
</feature>
<dbReference type="HOGENOM" id="CLU_024142_1_0_1"/>
<reference evidence="2 3" key="1">
    <citation type="submission" date="2014-04" db="EMBL/GenBank/DDBJ databases">
        <authorList>
            <consortium name="DOE Joint Genome Institute"/>
            <person name="Kuo A."/>
            <person name="Gay G."/>
            <person name="Dore J."/>
            <person name="Kohler A."/>
            <person name="Nagy L.G."/>
            <person name="Floudas D."/>
            <person name="Copeland A."/>
            <person name="Barry K.W."/>
            <person name="Cichocki N."/>
            <person name="Veneault-Fourrey C."/>
            <person name="LaButti K."/>
            <person name="Lindquist E.A."/>
            <person name="Lipzen A."/>
            <person name="Lundell T."/>
            <person name="Morin E."/>
            <person name="Murat C."/>
            <person name="Sun H."/>
            <person name="Tunlid A."/>
            <person name="Henrissat B."/>
            <person name="Grigoriev I.V."/>
            <person name="Hibbett D.S."/>
            <person name="Martin F."/>
            <person name="Nordberg H.P."/>
            <person name="Cantor M.N."/>
            <person name="Hua S.X."/>
        </authorList>
    </citation>
    <scope>NUCLEOTIDE SEQUENCE [LARGE SCALE GENOMIC DNA]</scope>
    <source>
        <strain evidence="3">h7</strain>
    </source>
</reference>